<evidence type="ECO:0000313" key="11">
    <source>
        <dbReference type="Proteomes" id="UP001597541"/>
    </source>
</evidence>
<keyword evidence="6 8" id="KW-1133">Transmembrane helix</keyword>
<dbReference type="Proteomes" id="UP001597541">
    <property type="component" value="Unassembled WGS sequence"/>
</dbReference>
<evidence type="ECO:0000256" key="6">
    <source>
        <dbReference type="ARBA" id="ARBA00022989"/>
    </source>
</evidence>
<reference evidence="11" key="1">
    <citation type="journal article" date="2019" name="Int. J. Syst. Evol. Microbiol.">
        <title>The Global Catalogue of Microorganisms (GCM) 10K type strain sequencing project: providing services to taxonomists for standard genome sequencing and annotation.</title>
        <authorList>
            <consortium name="The Broad Institute Genomics Platform"/>
            <consortium name="The Broad Institute Genome Sequencing Center for Infectious Disease"/>
            <person name="Wu L."/>
            <person name="Ma J."/>
        </authorList>
    </citation>
    <scope>NUCLEOTIDE SEQUENCE [LARGE SCALE GENOMIC DNA]</scope>
    <source>
        <strain evidence="11">KCTC 3950</strain>
    </source>
</reference>
<evidence type="ECO:0000256" key="4">
    <source>
        <dbReference type="ARBA" id="ARBA00022475"/>
    </source>
</evidence>
<proteinExistence type="inferred from homology"/>
<gene>
    <name evidence="10" type="ORF">ACFSUF_16730</name>
</gene>
<dbReference type="InterPro" id="IPR047817">
    <property type="entry name" value="ABC2_TM_bact-type"/>
</dbReference>
<keyword evidence="5 8" id="KW-0812">Transmembrane</keyword>
<dbReference type="RefSeq" id="WP_377604511.1">
    <property type="nucleotide sequence ID" value="NZ_JBHUME010000010.1"/>
</dbReference>
<feature type="transmembrane region" description="Helical" evidence="8">
    <location>
        <begin position="107"/>
        <end position="135"/>
    </location>
</feature>
<comment type="similarity">
    <text evidence="2 8">Belongs to the ABC-2 integral membrane protein family.</text>
</comment>
<feature type="transmembrane region" description="Helical" evidence="8">
    <location>
        <begin position="177"/>
        <end position="195"/>
    </location>
</feature>
<evidence type="ECO:0000256" key="2">
    <source>
        <dbReference type="ARBA" id="ARBA00007783"/>
    </source>
</evidence>
<feature type="transmembrane region" description="Helical" evidence="8">
    <location>
        <begin position="234"/>
        <end position="253"/>
    </location>
</feature>
<feature type="transmembrane region" description="Helical" evidence="8">
    <location>
        <begin position="147"/>
        <end position="170"/>
    </location>
</feature>
<accession>A0ABW5PHG9</accession>
<dbReference type="PROSITE" id="PS51012">
    <property type="entry name" value="ABC_TM2"/>
    <property type="match status" value="1"/>
</dbReference>
<protein>
    <recommendedName>
        <fullName evidence="8">Transport permease protein</fullName>
    </recommendedName>
</protein>
<keyword evidence="7 8" id="KW-0472">Membrane</keyword>
<dbReference type="Pfam" id="PF01061">
    <property type="entry name" value="ABC2_membrane"/>
    <property type="match status" value="1"/>
</dbReference>
<evidence type="ECO:0000256" key="7">
    <source>
        <dbReference type="ARBA" id="ARBA00023136"/>
    </source>
</evidence>
<keyword evidence="11" id="KW-1185">Reference proteome</keyword>
<evidence type="ECO:0000313" key="10">
    <source>
        <dbReference type="EMBL" id="MFD2614053.1"/>
    </source>
</evidence>
<sequence>MQFIYELKNKENYRLLYEMSRKDLYIKYSGSNLGLMWAYIQPFLSILIFWFVFQVGFKSAPVDDIPFILWFITAIVPWFFFSDALATTTPSVVENSYLVKKINFKIILMPLIKIFSSLIIHIFFIMFLFIIFLLYGFNPDLYTIQVFYYLLCSTLLITGLSLITSSLMVFFKDISQIVSMVLQFGFWLTPIFYSITNIPEKYVTFVKLNPLVYIVNGYRDTFIYKNWFWEDTNLMLYFWAITILILSFGVWMFKKLKPHFSDVL</sequence>
<dbReference type="EMBL" id="JBHUME010000010">
    <property type="protein sequence ID" value="MFD2614053.1"/>
    <property type="molecule type" value="Genomic_DNA"/>
</dbReference>
<feature type="domain" description="ABC transmembrane type-2" evidence="9">
    <location>
        <begin position="33"/>
        <end position="256"/>
    </location>
</feature>
<name>A0ABW5PHG9_9BACL</name>
<dbReference type="PANTHER" id="PTHR30413">
    <property type="entry name" value="INNER MEMBRANE TRANSPORT PERMEASE"/>
    <property type="match status" value="1"/>
</dbReference>
<evidence type="ECO:0000256" key="1">
    <source>
        <dbReference type="ARBA" id="ARBA00004651"/>
    </source>
</evidence>
<evidence type="ECO:0000256" key="3">
    <source>
        <dbReference type="ARBA" id="ARBA00022448"/>
    </source>
</evidence>
<keyword evidence="4 8" id="KW-1003">Cell membrane</keyword>
<organism evidence="10 11">
    <name type="scientific">Paenibacillus gansuensis</name>
    <dbReference type="NCBI Taxonomy" id="306542"/>
    <lineage>
        <taxon>Bacteria</taxon>
        <taxon>Bacillati</taxon>
        <taxon>Bacillota</taxon>
        <taxon>Bacilli</taxon>
        <taxon>Bacillales</taxon>
        <taxon>Paenibacillaceae</taxon>
        <taxon>Paenibacillus</taxon>
    </lineage>
</organism>
<keyword evidence="3 8" id="KW-0813">Transport</keyword>
<feature type="transmembrane region" description="Helical" evidence="8">
    <location>
        <begin position="65"/>
        <end position="86"/>
    </location>
</feature>
<evidence type="ECO:0000256" key="5">
    <source>
        <dbReference type="ARBA" id="ARBA00022692"/>
    </source>
</evidence>
<evidence type="ECO:0000259" key="9">
    <source>
        <dbReference type="PROSITE" id="PS51012"/>
    </source>
</evidence>
<comment type="caution">
    <text evidence="10">The sequence shown here is derived from an EMBL/GenBank/DDBJ whole genome shotgun (WGS) entry which is preliminary data.</text>
</comment>
<comment type="subcellular location">
    <subcellularLocation>
        <location evidence="1 8">Cell membrane</location>
        <topology evidence="1 8">Multi-pass membrane protein</topology>
    </subcellularLocation>
</comment>
<feature type="transmembrane region" description="Helical" evidence="8">
    <location>
        <begin position="33"/>
        <end position="53"/>
    </location>
</feature>
<dbReference type="PANTHER" id="PTHR30413:SF10">
    <property type="entry name" value="CAPSULE POLYSACCHARIDE EXPORT INNER-MEMBRANE PROTEIN CTRC"/>
    <property type="match status" value="1"/>
</dbReference>
<dbReference type="InterPro" id="IPR013525">
    <property type="entry name" value="ABC2_TM"/>
</dbReference>
<evidence type="ECO:0000256" key="8">
    <source>
        <dbReference type="RuleBase" id="RU361157"/>
    </source>
</evidence>